<dbReference type="GO" id="GO:0005829">
    <property type="term" value="C:cytosol"/>
    <property type="evidence" value="ECO:0007669"/>
    <property type="project" value="TreeGrafter"/>
</dbReference>
<evidence type="ECO:0000256" key="5">
    <source>
        <dbReference type="ARBA" id="ARBA00022777"/>
    </source>
</evidence>
<evidence type="ECO:0000256" key="7">
    <source>
        <dbReference type="ARBA" id="ARBA00047872"/>
    </source>
</evidence>
<comment type="catalytic activity">
    <reaction evidence="7">
        <text>L-aspartate + ATP = 4-phospho-L-aspartate + ADP</text>
        <dbReference type="Rhea" id="RHEA:23776"/>
        <dbReference type="ChEBI" id="CHEBI:29991"/>
        <dbReference type="ChEBI" id="CHEBI:30616"/>
        <dbReference type="ChEBI" id="CHEBI:57535"/>
        <dbReference type="ChEBI" id="CHEBI:456216"/>
        <dbReference type="EC" id="2.7.2.4"/>
    </reaction>
</comment>
<proteinExistence type="inferred from homology"/>
<evidence type="ECO:0000313" key="10">
    <source>
        <dbReference type="Proteomes" id="UP000476030"/>
    </source>
</evidence>
<evidence type="ECO:0000256" key="3">
    <source>
        <dbReference type="ARBA" id="ARBA00022679"/>
    </source>
</evidence>
<dbReference type="GO" id="GO:0004072">
    <property type="term" value="F:aspartate kinase activity"/>
    <property type="evidence" value="ECO:0007669"/>
    <property type="project" value="UniProtKB-EC"/>
</dbReference>
<evidence type="ECO:0000313" key="9">
    <source>
        <dbReference type="EMBL" id="MZR31583.1"/>
    </source>
</evidence>
<dbReference type="GO" id="GO:0009090">
    <property type="term" value="P:homoserine biosynthetic process"/>
    <property type="evidence" value="ECO:0007669"/>
    <property type="project" value="TreeGrafter"/>
</dbReference>
<dbReference type="AlphaFoldDB" id="A0A6L8WAT3"/>
<protein>
    <recommendedName>
        <fullName evidence="2">aspartate kinase</fullName>
        <ecNumber evidence="2">2.7.2.4</ecNumber>
    </recommendedName>
</protein>
<dbReference type="NCBIfam" id="NF006614">
    <property type="entry name" value="PRK09181.1"/>
    <property type="match status" value="1"/>
</dbReference>
<evidence type="ECO:0000256" key="2">
    <source>
        <dbReference type="ARBA" id="ARBA00013059"/>
    </source>
</evidence>
<name>A0A6L8WAT3_9PROT</name>
<gene>
    <name evidence="9" type="ORF">GQE98_13155</name>
</gene>
<dbReference type="GO" id="GO:0005524">
    <property type="term" value="F:ATP binding"/>
    <property type="evidence" value="ECO:0007669"/>
    <property type="project" value="UniProtKB-KW"/>
</dbReference>
<dbReference type="Proteomes" id="UP000476030">
    <property type="component" value="Unassembled WGS sequence"/>
</dbReference>
<evidence type="ECO:0000259" key="8">
    <source>
        <dbReference type="Pfam" id="PF00696"/>
    </source>
</evidence>
<dbReference type="EMBL" id="WTUW01000002">
    <property type="protein sequence ID" value="MZR31583.1"/>
    <property type="molecule type" value="Genomic_DNA"/>
</dbReference>
<dbReference type="InterPro" id="IPR001048">
    <property type="entry name" value="Asp/Glu/Uridylate_kinase"/>
</dbReference>
<dbReference type="GO" id="GO:0009089">
    <property type="term" value="P:lysine biosynthetic process via diaminopimelate"/>
    <property type="evidence" value="ECO:0007669"/>
    <property type="project" value="TreeGrafter"/>
</dbReference>
<keyword evidence="10" id="KW-1185">Reference proteome</keyword>
<dbReference type="InterPro" id="IPR036393">
    <property type="entry name" value="AceGlu_kinase-like_sf"/>
</dbReference>
<keyword evidence="6" id="KW-0067">ATP-binding</keyword>
<dbReference type="Pfam" id="PF00696">
    <property type="entry name" value="AA_kinase"/>
    <property type="match status" value="1"/>
</dbReference>
<feature type="domain" description="Aspartate/glutamate/uridylate kinase" evidence="8">
    <location>
        <begin position="17"/>
        <end position="311"/>
    </location>
</feature>
<evidence type="ECO:0000256" key="1">
    <source>
        <dbReference type="ARBA" id="ARBA00010122"/>
    </source>
</evidence>
<comment type="caution">
    <text evidence="9">The sequence shown here is derived from an EMBL/GenBank/DDBJ whole genome shotgun (WGS) entry which is preliminary data.</text>
</comment>
<keyword evidence="5 9" id="KW-0418">Kinase</keyword>
<reference evidence="9 10" key="1">
    <citation type="submission" date="2019-12" db="EMBL/GenBank/DDBJ databases">
        <title>Snethiella sp. nov. sp. isolated from sea sand.</title>
        <authorList>
            <person name="Kim J."/>
            <person name="Jeong S.E."/>
            <person name="Jung H.S."/>
            <person name="Jeon C.O."/>
        </authorList>
    </citation>
    <scope>NUCLEOTIDE SEQUENCE [LARGE SCALE GENOMIC DNA]</scope>
    <source>
        <strain evidence="9 10">DP05</strain>
    </source>
</reference>
<comment type="similarity">
    <text evidence="1">Belongs to the aspartokinase family.</text>
</comment>
<accession>A0A6L8WAT3</accession>
<organism evidence="9 10">
    <name type="scientific">Sneathiella litorea</name>
    <dbReference type="NCBI Taxonomy" id="2606216"/>
    <lineage>
        <taxon>Bacteria</taxon>
        <taxon>Pseudomonadati</taxon>
        <taxon>Pseudomonadota</taxon>
        <taxon>Alphaproteobacteria</taxon>
        <taxon>Sneathiellales</taxon>
        <taxon>Sneathiellaceae</taxon>
        <taxon>Sneathiella</taxon>
    </lineage>
</organism>
<keyword evidence="3 9" id="KW-0808">Transferase</keyword>
<dbReference type="Gene3D" id="3.40.1160.10">
    <property type="entry name" value="Acetylglutamate kinase-like"/>
    <property type="match status" value="1"/>
</dbReference>
<evidence type="ECO:0000256" key="6">
    <source>
        <dbReference type="ARBA" id="ARBA00022840"/>
    </source>
</evidence>
<dbReference type="PANTHER" id="PTHR21499:SF3">
    <property type="entry name" value="ASPARTOKINASE"/>
    <property type="match status" value="1"/>
</dbReference>
<dbReference type="EC" id="2.7.2.4" evidence="2"/>
<keyword evidence="4" id="KW-0547">Nucleotide-binding</keyword>
<dbReference type="Gene3D" id="3.30.2130.10">
    <property type="entry name" value="VC0802-like"/>
    <property type="match status" value="1"/>
</dbReference>
<sequence>MPTANNGEATKDRRSHTVHKIGGTSMSNIEAVFDNILIGGRKPEELYNRIFVVSAYGGVTDLLLENKKTGEPGVFALYAGSENDWAWGDALSRVQNRMLEINADAFDDEADRKLADRFVQERVEGVRSCLIDLQRICGYGHFKLKEHLMTVREMISGIGEAHSAHNTMLLLRRRSVNAEFVDLSGWRESESMSLEDRIRDAFVDIDVQTVMPIVTGYTQAADGLMGIYGRGYSEVTFSAVACVTGAKESVIHKEFHLSSADPRIVGTDKVQPIGRTNYDVADQLSNMGMEAIHPRAAKGLRQQGIPLRIVNTFEPNHPGTVIEESWTPEEARIEIVTGLENAFEIEVFDQDMVGIPGSGEVALTAFRRFKVPLVSWSMNANTMSFYVSAPMKQVRRVIENIQKHQPGADIQTRKVDIVSAIGANLRAKNILGDAIAAIENSNLDLLATHVSGRGVDIQFAFPDGSYTEAVEILHKALIENTGYELIDAKKSAA</sequence>
<dbReference type="SUPFAM" id="SSF53633">
    <property type="entry name" value="Carbamate kinase-like"/>
    <property type="match status" value="1"/>
</dbReference>
<dbReference type="PANTHER" id="PTHR21499">
    <property type="entry name" value="ASPARTATE KINASE"/>
    <property type="match status" value="1"/>
</dbReference>
<evidence type="ECO:0000256" key="4">
    <source>
        <dbReference type="ARBA" id="ARBA00022741"/>
    </source>
</evidence>